<dbReference type="AlphaFoldDB" id="A0A1N6N0V7"/>
<evidence type="ECO:0000313" key="2">
    <source>
        <dbReference type="EMBL" id="SIP74731.1"/>
    </source>
</evidence>
<gene>
    <name evidence="1" type="ORF">Xinn_01589</name>
    <name evidence="2" type="ORF">XIS1_820010</name>
</gene>
<accession>A0A1N6N0V7</accession>
<dbReference type="EMBL" id="FTLG01000228">
    <property type="protein sequence ID" value="SIP74731.1"/>
    <property type="molecule type" value="Genomic_DNA"/>
</dbReference>
<dbReference type="RefSeq" id="WP_086954064.1">
    <property type="nucleotide sequence ID" value="NZ_CAWNQC010000046.1"/>
</dbReference>
<name>A0A1N6N0V7_9GAMM</name>
<keyword evidence="4" id="KW-1185">Reference proteome</keyword>
<dbReference type="EMBL" id="NIBU01000014">
    <property type="protein sequence ID" value="PHM36450.1"/>
    <property type="molecule type" value="Genomic_DNA"/>
</dbReference>
<protein>
    <recommendedName>
        <fullName evidence="5">DUF1902 domain-containing protein</fullName>
    </recommendedName>
</protein>
<dbReference type="Proteomes" id="UP000224871">
    <property type="component" value="Unassembled WGS sequence"/>
</dbReference>
<evidence type="ECO:0000313" key="3">
    <source>
        <dbReference type="Proteomes" id="UP000196435"/>
    </source>
</evidence>
<reference evidence="1 4" key="3">
    <citation type="journal article" date="2017" name="Nat. Microbiol.">
        <title>Natural product diversity associated with the nematode symbionts Photorhabdus and Xenorhabdus.</title>
        <authorList>
            <person name="Tobias N.J."/>
            <person name="Wolff H."/>
            <person name="Djahanschiri B."/>
            <person name="Grundmann F."/>
            <person name="Kronenwerth M."/>
            <person name="Shi Y.M."/>
            <person name="Simonyi S."/>
            <person name="Grun P."/>
            <person name="Shapiro-Ilan D."/>
            <person name="Pidot S.J."/>
            <person name="Stinear T.P."/>
            <person name="Ebersberger I."/>
            <person name="Bode H.B."/>
        </authorList>
    </citation>
    <scope>NUCLEOTIDE SEQUENCE [LARGE SCALE GENOMIC DNA]</scope>
    <source>
        <strain evidence="1 4">DSM 16336</strain>
    </source>
</reference>
<evidence type="ECO:0000313" key="1">
    <source>
        <dbReference type="EMBL" id="PHM36450.1"/>
    </source>
</evidence>
<proteinExistence type="predicted"/>
<organism evidence="2 3">
    <name type="scientific">Xenorhabdus innexi</name>
    <dbReference type="NCBI Taxonomy" id="290109"/>
    <lineage>
        <taxon>Bacteria</taxon>
        <taxon>Pseudomonadati</taxon>
        <taxon>Pseudomonadota</taxon>
        <taxon>Gammaproteobacteria</taxon>
        <taxon>Enterobacterales</taxon>
        <taxon>Morganellaceae</taxon>
        <taxon>Xenorhabdus</taxon>
    </lineage>
</organism>
<sequence>MKLRCMAYQQGDMYIAACLDLSLAAQANSIDEAFSKLKAQVSDYLEEIAAEPKYAKQLMNRKAPISMWLKYWYIAFKLKVRRSSYLNKETISVKLFDEQCELAR</sequence>
<reference evidence="2" key="1">
    <citation type="submission" date="2016-12" db="EMBL/GenBank/DDBJ databases">
        <authorList>
            <person name="Song W.-J."/>
            <person name="Kurnit D.M."/>
        </authorList>
    </citation>
    <scope>NUCLEOTIDE SEQUENCE [LARGE SCALE GENOMIC DNA]</scope>
    <source>
        <strain evidence="2">HGB1681</strain>
    </source>
</reference>
<dbReference type="OrthoDB" id="8452823at2"/>
<evidence type="ECO:0000313" key="4">
    <source>
        <dbReference type="Proteomes" id="UP000224871"/>
    </source>
</evidence>
<reference evidence="3" key="2">
    <citation type="submission" date="2016-12" db="EMBL/GenBank/DDBJ databases">
        <authorList>
            <person name="Gaudriault S."/>
        </authorList>
    </citation>
    <scope>NUCLEOTIDE SEQUENCE [LARGE SCALE GENOMIC DNA]</scope>
    <source>
        <strain evidence="3">HGB1681 (deposited as PTA-6826 in the American Type Culture Collection)</strain>
    </source>
</reference>
<evidence type="ECO:0008006" key="5">
    <source>
        <dbReference type="Google" id="ProtNLM"/>
    </source>
</evidence>
<dbReference type="Proteomes" id="UP000196435">
    <property type="component" value="Unassembled WGS sequence"/>
</dbReference>